<dbReference type="AlphaFoldDB" id="A0A367FPU5"/>
<feature type="compositionally biased region" description="Pro residues" evidence="1">
    <location>
        <begin position="46"/>
        <end position="60"/>
    </location>
</feature>
<reference evidence="3 4" key="1">
    <citation type="submission" date="2018-06" db="EMBL/GenBank/DDBJ databases">
        <title>Sphaerisporangium craniellae sp. nov., isolated from a marine sponge in the South China Sea.</title>
        <authorList>
            <person name="Li L."/>
        </authorList>
    </citation>
    <scope>NUCLEOTIDE SEQUENCE [LARGE SCALE GENOMIC DNA]</scope>
    <source>
        <strain evidence="3 4">CCTCC AA 208026</strain>
    </source>
</reference>
<feature type="signal peptide" evidence="2">
    <location>
        <begin position="1"/>
        <end position="26"/>
    </location>
</feature>
<dbReference type="EMBL" id="QOIL01000003">
    <property type="protein sequence ID" value="RCG32301.1"/>
    <property type="molecule type" value="Genomic_DNA"/>
</dbReference>
<protein>
    <recommendedName>
        <fullName evidence="5">Lipoprotein</fullName>
    </recommendedName>
</protein>
<dbReference type="RefSeq" id="WP_114027916.1">
    <property type="nucleotide sequence ID" value="NZ_QOIL01000003.1"/>
</dbReference>
<keyword evidence="2" id="KW-0732">Signal</keyword>
<keyword evidence="4" id="KW-1185">Reference proteome</keyword>
<evidence type="ECO:0000313" key="3">
    <source>
        <dbReference type="EMBL" id="RCG32301.1"/>
    </source>
</evidence>
<gene>
    <name evidence="3" type="ORF">DQ384_07320</name>
</gene>
<feature type="chain" id="PRO_5016635978" description="Lipoprotein" evidence="2">
    <location>
        <begin position="27"/>
        <end position="149"/>
    </location>
</feature>
<evidence type="ECO:0000256" key="2">
    <source>
        <dbReference type="SAM" id="SignalP"/>
    </source>
</evidence>
<comment type="caution">
    <text evidence="3">The sequence shown here is derived from an EMBL/GenBank/DDBJ whole genome shotgun (WGS) entry which is preliminary data.</text>
</comment>
<feature type="region of interest" description="Disordered" evidence="1">
    <location>
        <begin position="34"/>
        <end position="60"/>
    </location>
</feature>
<dbReference type="Proteomes" id="UP000253094">
    <property type="component" value="Unassembled WGS sequence"/>
</dbReference>
<evidence type="ECO:0000313" key="4">
    <source>
        <dbReference type="Proteomes" id="UP000253094"/>
    </source>
</evidence>
<dbReference type="OrthoDB" id="5003040at2"/>
<accession>A0A367FPU5</accession>
<evidence type="ECO:0008006" key="5">
    <source>
        <dbReference type="Google" id="ProtNLM"/>
    </source>
</evidence>
<evidence type="ECO:0000256" key="1">
    <source>
        <dbReference type="SAM" id="MobiDB-lite"/>
    </source>
</evidence>
<organism evidence="3 4">
    <name type="scientific">Sphaerisporangium album</name>
    <dbReference type="NCBI Taxonomy" id="509200"/>
    <lineage>
        <taxon>Bacteria</taxon>
        <taxon>Bacillati</taxon>
        <taxon>Actinomycetota</taxon>
        <taxon>Actinomycetes</taxon>
        <taxon>Streptosporangiales</taxon>
        <taxon>Streptosporangiaceae</taxon>
        <taxon>Sphaerisporangium</taxon>
    </lineage>
</organism>
<proteinExistence type="predicted"/>
<name>A0A367FPU5_9ACTN</name>
<dbReference type="PROSITE" id="PS51257">
    <property type="entry name" value="PROKAR_LIPOPROTEIN"/>
    <property type="match status" value="1"/>
</dbReference>
<sequence>MRRRGLAVAGTGAALALALTACLAEAPDWRASGAYGAPGQEATAPGVPPPAASPSMRPAPAPWEEARATEVLLAHPALGRTVRTAYARAAGRPLRSAADLRVHTLIFRRHGCEAHRCLQLFVEFPGHRWLDVGRVIVDLSTGGVRVLKW</sequence>